<keyword evidence="1" id="KW-1133">Transmembrane helix</keyword>
<proteinExistence type="predicted"/>
<name>A0A0S3SE53_PHAAN</name>
<reference evidence="2 3" key="1">
    <citation type="journal article" date="2015" name="Sci. Rep.">
        <title>The power of single molecule real-time sequencing technology in the de novo assembly of a eukaryotic genome.</title>
        <authorList>
            <person name="Sakai H."/>
            <person name="Naito K."/>
            <person name="Ogiso-Tanaka E."/>
            <person name="Takahashi Y."/>
            <person name="Iseki K."/>
            <person name="Muto C."/>
            <person name="Satou K."/>
            <person name="Teruya K."/>
            <person name="Shiroma A."/>
            <person name="Shimoji M."/>
            <person name="Hirano T."/>
            <person name="Itoh T."/>
            <person name="Kaga A."/>
            <person name="Tomooka N."/>
        </authorList>
    </citation>
    <scope>NUCLEOTIDE SEQUENCE [LARGE SCALE GENOMIC DNA]</scope>
    <source>
        <strain evidence="3">cv. Shumari</strain>
    </source>
</reference>
<gene>
    <name evidence="2" type="primary">Vigan.06G242700</name>
    <name evidence="2" type="ORF">VIGAN_06242700</name>
</gene>
<organism evidence="2 3">
    <name type="scientific">Vigna angularis var. angularis</name>
    <dbReference type="NCBI Taxonomy" id="157739"/>
    <lineage>
        <taxon>Eukaryota</taxon>
        <taxon>Viridiplantae</taxon>
        <taxon>Streptophyta</taxon>
        <taxon>Embryophyta</taxon>
        <taxon>Tracheophyta</taxon>
        <taxon>Spermatophyta</taxon>
        <taxon>Magnoliopsida</taxon>
        <taxon>eudicotyledons</taxon>
        <taxon>Gunneridae</taxon>
        <taxon>Pentapetalae</taxon>
        <taxon>rosids</taxon>
        <taxon>fabids</taxon>
        <taxon>Fabales</taxon>
        <taxon>Fabaceae</taxon>
        <taxon>Papilionoideae</taxon>
        <taxon>50 kb inversion clade</taxon>
        <taxon>NPAAA clade</taxon>
        <taxon>indigoferoid/millettioid clade</taxon>
        <taxon>Phaseoleae</taxon>
        <taxon>Vigna</taxon>
    </lineage>
</organism>
<dbReference type="AlphaFoldDB" id="A0A0S3SE53"/>
<accession>A0A0S3SE53</accession>
<evidence type="ECO:0000256" key="1">
    <source>
        <dbReference type="SAM" id="Phobius"/>
    </source>
</evidence>
<dbReference type="Proteomes" id="UP000291084">
    <property type="component" value="Chromosome 6"/>
</dbReference>
<dbReference type="EMBL" id="AP015039">
    <property type="protein sequence ID" value="BAT91119.1"/>
    <property type="molecule type" value="Genomic_DNA"/>
</dbReference>
<evidence type="ECO:0000313" key="2">
    <source>
        <dbReference type="EMBL" id="BAT91119.1"/>
    </source>
</evidence>
<keyword evidence="1" id="KW-0812">Transmembrane</keyword>
<feature type="transmembrane region" description="Helical" evidence="1">
    <location>
        <begin position="7"/>
        <end position="27"/>
    </location>
</feature>
<keyword evidence="1" id="KW-0472">Membrane</keyword>
<protein>
    <submittedName>
        <fullName evidence="2">Uncharacterized protein</fullName>
    </submittedName>
</protein>
<keyword evidence="3" id="KW-1185">Reference proteome</keyword>
<sequence length="69" mass="8007">MISSVRYVSAHLLTGMKVMAMFCWINYPCYRCSQKFMGLDCVFQHLTTQCYNVFCLFQRTSCCAKRPGS</sequence>
<evidence type="ECO:0000313" key="3">
    <source>
        <dbReference type="Proteomes" id="UP000291084"/>
    </source>
</evidence>